<dbReference type="OrthoDB" id="2641826at2"/>
<evidence type="ECO:0000313" key="1">
    <source>
        <dbReference type="EMBL" id="SHM93138.1"/>
    </source>
</evidence>
<organism evidence="1 2">
    <name type="scientific">Gracilibacillus kekensis</name>
    <dbReference type="NCBI Taxonomy" id="1027249"/>
    <lineage>
        <taxon>Bacteria</taxon>
        <taxon>Bacillati</taxon>
        <taxon>Bacillota</taxon>
        <taxon>Bacilli</taxon>
        <taxon>Bacillales</taxon>
        <taxon>Bacillaceae</taxon>
        <taxon>Gracilibacillus</taxon>
    </lineage>
</organism>
<protein>
    <submittedName>
        <fullName evidence="1">Uncharacterized protein YunC, DUF1805 family</fullName>
    </submittedName>
</protein>
<dbReference type="Gene3D" id="3.30.1980.10">
    <property type="entry name" value="Hypothetical protein YunC"/>
    <property type="match status" value="1"/>
</dbReference>
<dbReference type="InterPro" id="IPR036493">
    <property type="entry name" value="YunC_sf"/>
</dbReference>
<name>A0A1M7MQ46_9BACI</name>
<evidence type="ECO:0000313" key="2">
    <source>
        <dbReference type="Proteomes" id="UP000184184"/>
    </source>
</evidence>
<dbReference type="EMBL" id="FRCZ01000002">
    <property type="protein sequence ID" value="SHM93138.1"/>
    <property type="molecule type" value="Genomic_DNA"/>
</dbReference>
<keyword evidence="2" id="KW-1185">Reference proteome</keyword>
<dbReference type="Proteomes" id="UP000184184">
    <property type="component" value="Unassembled WGS sequence"/>
</dbReference>
<sequence>MIELKPIYINKYPFTAITVNLPHTTLLVIANNKGYVMCGALDVDLLNEKLANRPIIAGRAIGVKSIEDLQNATLEKVTNASKSYGWAPGMPVEEALLLLAKA</sequence>
<dbReference type="STRING" id="1027249.SAMN05216179_1315"/>
<dbReference type="Pfam" id="PF08827">
    <property type="entry name" value="DUF1805"/>
    <property type="match status" value="1"/>
</dbReference>
<reference evidence="1 2" key="1">
    <citation type="submission" date="2016-11" db="EMBL/GenBank/DDBJ databases">
        <authorList>
            <person name="Jaros S."/>
            <person name="Januszkiewicz K."/>
            <person name="Wedrychowicz H."/>
        </authorList>
    </citation>
    <scope>NUCLEOTIDE SEQUENCE [LARGE SCALE GENOMIC DNA]</scope>
    <source>
        <strain evidence="1 2">CGMCC 1.10681</strain>
    </source>
</reference>
<dbReference type="RefSeq" id="WP_073200902.1">
    <property type="nucleotide sequence ID" value="NZ_FRCZ01000002.1"/>
</dbReference>
<dbReference type="AlphaFoldDB" id="A0A1M7MQ46"/>
<accession>A0A1M7MQ46</accession>
<dbReference type="SUPFAM" id="SSF102891">
    <property type="entry name" value="Hypothetical protein Ta1206"/>
    <property type="match status" value="1"/>
</dbReference>
<dbReference type="InterPro" id="IPR014931">
    <property type="entry name" value="DUF1805"/>
</dbReference>
<proteinExistence type="predicted"/>
<gene>
    <name evidence="1" type="ORF">SAMN05216179_1315</name>
</gene>